<dbReference type="AlphaFoldDB" id="A0A233RBA8"/>
<evidence type="ECO:0000256" key="1">
    <source>
        <dbReference type="SAM" id="Phobius"/>
    </source>
</evidence>
<reference evidence="2 3" key="1">
    <citation type="submission" date="2017-08" db="EMBL/GenBank/DDBJ databases">
        <title>A Genome Sequence of Oceanimonas doudoroffii ATCC 27123T.</title>
        <authorList>
            <person name="Brennan M.A."/>
            <person name="Maclea K.S."/>
            <person name="Mcclelland W.D."/>
            <person name="Trachtenberg A.M."/>
        </authorList>
    </citation>
    <scope>NUCLEOTIDE SEQUENCE [LARGE SCALE GENOMIC DNA]</scope>
    <source>
        <strain evidence="2 3">ATCC 27123</strain>
    </source>
</reference>
<dbReference type="OrthoDB" id="5295350at2"/>
<dbReference type="Pfam" id="PF04307">
    <property type="entry name" value="YdjM"/>
    <property type="match status" value="1"/>
</dbReference>
<dbReference type="InterPro" id="IPR007404">
    <property type="entry name" value="YdjM-like"/>
</dbReference>
<sequence length="225" mass="24197">MANFRTHIQVASAVSGLLAAGMVWAGEANPAEGALLWLAGSLGGILPDMDSDSSRSLDIVFRLFGGLAAMLALLFGQQHLSLVDTLVLGAVGYALVRYPLCWAFARFTVHRASLHSLLANGVFGLVTVVLGERLFGLDADMAWLTGLFVFLGACIHLLLDELYSIDLEGRRIKKSFGTALKLIEWPAPLPNLLLLALLAGSWWLAPAQPGLSELLARLLPVSHIW</sequence>
<name>A0A233RBA8_9GAMM</name>
<protein>
    <submittedName>
        <fullName evidence="2">Uncharacterized protein</fullName>
    </submittedName>
</protein>
<feature type="transmembrane region" description="Helical" evidence="1">
    <location>
        <begin position="59"/>
        <end position="80"/>
    </location>
</feature>
<feature type="transmembrane region" description="Helical" evidence="1">
    <location>
        <begin position="141"/>
        <end position="159"/>
    </location>
</feature>
<feature type="transmembrane region" description="Helical" evidence="1">
    <location>
        <begin position="86"/>
        <end position="105"/>
    </location>
</feature>
<dbReference type="EMBL" id="NBIM01000008">
    <property type="protein sequence ID" value="OXY80672.1"/>
    <property type="molecule type" value="Genomic_DNA"/>
</dbReference>
<accession>A0A233RBA8</accession>
<dbReference type="RefSeq" id="WP_094201834.1">
    <property type="nucleotide sequence ID" value="NZ_NBIM01000008.1"/>
</dbReference>
<dbReference type="Proteomes" id="UP000242757">
    <property type="component" value="Unassembled WGS sequence"/>
</dbReference>
<comment type="caution">
    <text evidence="2">The sequence shown here is derived from an EMBL/GenBank/DDBJ whole genome shotgun (WGS) entry which is preliminary data.</text>
</comment>
<proteinExistence type="predicted"/>
<keyword evidence="1" id="KW-1133">Transmembrane helix</keyword>
<keyword evidence="1" id="KW-0472">Membrane</keyword>
<keyword evidence="3" id="KW-1185">Reference proteome</keyword>
<feature type="transmembrane region" description="Helical" evidence="1">
    <location>
        <begin position="180"/>
        <end position="205"/>
    </location>
</feature>
<organism evidence="2 3">
    <name type="scientific">Oceanimonas doudoroffii</name>
    <dbReference type="NCBI Taxonomy" id="84158"/>
    <lineage>
        <taxon>Bacteria</taxon>
        <taxon>Pseudomonadati</taxon>
        <taxon>Pseudomonadota</taxon>
        <taxon>Gammaproteobacteria</taxon>
        <taxon>Aeromonadales</taxon>
        <taxon>Aeromonadaceae</taxon>
        <taxon>Oceanimonas</taxon>
    </lineage>
</organism>
<evidence type="ECO:0000313" key="2">
    <source>
        <dbReference type="EMBL" id="OXY80672.1"/>
    </source>
</evidence>
<evidence type="ECO:0000313" key="3">
    <source>
        <dbReference type="Proteomes" id="UP000242757"/>
    </source>
</evidence>
<keyword evidence="1" id="KW-0812">Transmembrane</keyword>
<feature type="transmembrane region" description="Helical" evidence="1">
    <location>
        <begin position="117"/>
        <end position="135"/>
    </location>
</feature>
<gene>
    <name evidence="2" type="ORF">B6S08_16120</name>
</gene>